<evidence type="ECO:0000313" key="2">
    <source>
        <dbReference type="Proteomes" id="UP000184364"/>
    </source>
</evidence>
<dbReference type="STRING" id="1302687.SAMN05444267_1016104"/>
<protein>
    <submittedName>
        <fullName evidence="1">Uncharacterized protein</fullName>
    </submittedName>
</protein>
<name>A0A1M7A2N3_9FLAO</name>
<gene>
    <name evidence="1" type="ORF">SAMN05444267_1016104</name>
</gene>
<accession>A0A1M7A2N3</accession>
<dbReference type="NCBIfam" id="NF047798">
    <property type="entry name" value="leader_Chryseo"/>
    <property type="match status" value="1"/>
</dbReference>
<sequence>MKNSLKKLSRENLKQVQGAAENVRFCCLSYCEKPGCASWVTNMNLCPFEPGECI</sequence>
<dbReference type="InterPro" id="IPR058074">
    <property type="entry name" value="Bacteriocin-like"/>
</dbReference>
<organism evidence="1 2">
    <name type="scientific">Chryseobacterium polytrichastri</name>
    <dbReference type="NCBI Taxonomy" id="1302687"/>
    <lineage>
        <taxon>Bacteria</taxon>
        <taxon>Pseudomonadati</taxon>
        <taxon>Bacteroidota</taxon>
        <taxon>Flavobacteriia</taxon>
        <taxon>Flavobacteriales</taxon>
        <taxon>Weeksellaceae</taxon>
        <taxon>Chryseobacterium group</taxon>
        <taxon>Chryseobacterium</taxon>
    </lineage>
</organism>
<evidence type="ECO:0000313" key="1">
    <source>
        <dbReference type="EMBL" id="SHL36793.1"/>
    </source>
</evidence>
<dbReference type="Proteomes" id="UP000184364">
    <property type="component" value="Unassembled WGS sequence"/>
</dbReference>
<dbReference type="AlphaFoldDB" id="A0A1M7A2N3"/>
<proteinExistence type="predicted"/>
<dbReference type="EMBL" id="FRAV01000016">
    <property type="protein sequence ID" value="SHL36793.1"/>
    <property type="molecule type" value="Genomic_DNA"/>
</dbReference>
<reference evidence="2" key="1">
    <citation type="submission" date="2016-11" db="EMBL/GenBank/DDBJ databases">
        <authorList>
            <person name="Varghese N."/>
            <person name="Submissions S."/>
        </authorList>
    </citation>
    <scope>NUCLEOTIDE SEQUENCE [LARGE SCALE GENOMIC DNA]</scope>
    <source>
        <strain evidence="2">DSM 26899</strain>
    </source>
</reference>
<keyword evidence="2" id="KW-1185">Reference proteome</keyword>